<keyword evidence="1" id="KW-0812">Transmembrane</keyword>
<dbReference type="EMBL" id="CP022415">
    <property type="protein sequence ID" value="ASM71265.1"/>
    <property type="molecule type" value="Genomic_DNA"/>
</dbReference>
<dbReference type="RefSeq" id="WP_089422081.1">
    <property type="nucleotide sequence ID" value="NZ_CP022415.1"/>
</dbReference>
<dbReference type="PANTHER" id="PTHR34290:SF2">
    <property type="entry name" value="OS04G0668800 PROTEIN"/>
    <property type="match status" value="1"/>
</dbReference>
<gene>
    <name evidence="2" type="ORF">SULPSESMR1_00430</name>
</gene>
<name>A0A221JWZ7_9RHOB</name>
<keyword evidence="3" id="KW-1185">Reference proteome</keyword>
<dbReference type="GO" id="GO:0015035">
    <property type="term" value="F:protein-disulfide reductase activity"/>
    <property type="evidence" value="ECO:0007669"/>
    <property type="project" value="InterPro"/>
</dbReference>
<keyword evidence="1" id="KW-1133">Transmembrane helix</keyword>
<dbReference type="AlphaFoldDB" id="A0A221JWZ7"/>
<evidence type="ECO:0000256" key="1">
    <source>
        <dbReference type="SAM" id="Phobius"/>
    </source>
</evidence>
<evidence type="ECO:0000313" key="3">
    <source>
        <dbReference type="Proteomes" id="UP000199754"/>
    </source>
</evidence>
<dbReference type="InterPro" id="IPR044691">
    <property type="entry name" value="DCC1_Trx"/>
</dbReference>
<dbReference type="Pfam" id="PF04134">
    <property type="entry name" value="DCC1-like"/>
    <property type="match status" value="1"/>
</dbReference>
<dbReference type="STRING" id="1402135.SAMN05444149_102472"/>
<sequence>MYQTTPPDDDTRVLYNAECPVCRFEIDHYAGYSRNNGLPIRFDDLNSDALASWGVTADAAARRLHVRKNGQVYSGIPAFVLLWQDMPRFRWLARIVSLPVVLPVAAWLYDWVLAPVLYRWHLARGRRAAKVL</sequence>
<keyword evidence="1" id="KW-0472">Membrane</keyword>
<evidence type="ECO:0000313" key="2">
    <source>
        <dbReference type="EMBL" id="ASM71265.1"/>
    </source>
</evidence>
<dbReference type="Proteomes" id="UP000199754">
    <property type="component" value="Chromosome"/>
</dbReference>
<protein>
    <submittedName>
        <fullName evidence="2">Thiol-disulfide oxidoreductase</fullName>
    </submittedName>
</protein>
<dbReference type="PANTHER" id="PTHR34290">
    <property type="entry name" value="SI:CH73-390P7.2"/>
    <property type="match status" value="1"/>
</dbReference>
<dbReference type="InterPro" id="IPR007263">
    <property type="entry name" value="DCC1-like"/>
</dbReference>
<dbReference type="OrthoDB" id="9801773at2"/>
<proteinExistence type="predicted"/>
<feature type="transmembrane region" description="Helical" evidence="1">
    <location>
        <begin position="91"/>
        <end position="109"/>
    </location>
</feature>
<organism evidence="2 3">
    <name type="scientific">Pseudosulfitobacter pseudonitzschiae</name>
    <dbReference type="NCBI Taxonomy" id="1402135"/>
    <lineage>
        <taxon>Bacteria</taxon>
        <taxon>Pseudomonadati</taxon>
        <taxon>Pseudomonadota</taxon>
        <taxon>Alphaproteobacteria</taxon>
        <taxon>Rhodobacterales</taxon>
        <taxon>Roseobacteraceae</taxon>
        <taxon>Pseudosulfitobacter</taxon>
    </lineage>
</organism>
<accession>A0A221JWZ7</accession>
<reference evidence="2 3" key="1">
    <citation type="submission" date="2017-07" db="EMBL/GenBank/DDBJ databases">
        <title>Genome Sequence of Sulfitobacter pseudonitzschiae Strain SMR1 Isolated from a culture of the Diatom Skeletonema marinoi.</title>
        <authorList>
            <person name="Topel M."/>
            <person name="Pinder M.I.M."/>
            <person name="Johansson O.N."/>
            <person name="Kourtchenko O."/>
            <person name="Godhe A."/>
            <person name="Clarke A.K."/>
        </authorList>
    </citation>
    <scope>NUCLEOTIDE SEQUENCE [LARGE SCALE GENOMIC DNA]</scope>
    <source>
        <strain evidence="2 3">SMR1</strain>
    </source>
</reference>
<dbReference type="KEGG" id="spse:SULPSESMR1_00430"/>